<dbReference type="PANTHER" id="PTHR42734">
    <property type="entry name" value="METAL TRANSPORT SYSTEM ATP-BINDING PROTEIN TM_0124-RELATED"/>
    <property type="match status" value="1"/>
</dbReference>
<dbReference type="InterPro" id="IPR017871">
    <property type="entry name" value="ABC_transporter-like_CS"/>
</dbReference>
<protein>
    <submittedName>
        <fullName evidence="6">Iron complex transport system ATP-binding protein</fullName>
    </submittedName>
</protein>
<evidence type="ECO:0000256" key="2">
    <source>
        <dbReference type="ARBA" id="ARBA00022448"/>
    </source>
</evidence>
<dbReference type="InterPro" id="IPR050153">
    <property type="entry name" value="Metal_Ion_Import_ABC"/>
</dbReference>
<comment type="similarity">
    <text evidence="1">Belongs to the ABC transporter superfamily.</text>
</comment>
<dbReference type="Proteomes" id="UP000182508">
    <property type="component" value="Unassembled WGS sequence"/>
</dbReference>
<dbReference type="RefSeq" id="WP_074486322.1">
    <property type="nucleotide sequence ID" value="NZ_FMXP01000023.1"/>
</dbReference>
<evidence type="ECO:0000256" key="3">
    <source>
        <dbReference type="ARBA" id="ARBA00022741"/>
    </source>
</evidence>
<dbReference type="SUPFAM" id="SSF52540">
    <property type="entry name" value="P-loop containing nucleoside triphosphate hydrolases"/>
    <property type="match status" value="1"/>
</dbReference>
<dbReference type="PROSITE" id="PS50893">
    <property type="entry name" value="ABC_TRANSPORTER_2"/>
    <property type="match status" value="1"/>
</dbReference>
<evidence type="ECO:0000259" key="5">
    <source>
        <dbReference type="PROSITE" id="PS50893"/>
    </source>
</evidence>
<keyword evidence="7" id="KW-1185">Reference proteome</keyword>
<dbReference type="GO" id="GO:0005524">
    <property type="term" value="F:ATP binding"/>
    <property type="evidence" value="ECO:0007669"/>
    <property type="project" value="UniProtKB-KW"/>
</dbReference>
<name>A0A1G6CKE8_9STRE</name>
<reference evidence="6 7" key="1">
    <citation type="submission" date="2016-10" db="EMBL/GenBank/DDBJ databases">
        <authorList>
            <person name="de Groot N.N."/>
        </authorList>
    </citation>
    <scope>NUCLEOTIDE SEQUENCE [LARGE SCALE GENOMIC DNA]</scope>
    <source>
        <strain evidence="6 7">A-4</strain>
    </source>
</reference>
<dbReference type="STRING" id="439219.SAMN02910293_01653"/>
<organism evidence="6 7">
    <name type="scientific">Streptococcus henryi</name>
    <dbReference type="NCBI Taxonomy" id="439219"/>
    <lineage>
        <taxon>Bacteria</taxon>
        <taxon>Bacillati</taxon>
        <taxon>Bacillota</taxon>
        <taxon>Bacilli</taxon>
        <taxon>Lactobacillales</taxon>
        <taxon>Streptococcaceae</taxon>
        <taxon>Streptococcus</taxon>
    </lineage>
</organism>
<dbReference type="PROSITE" id="PS00211">
    <property type="entry name" value="ABC_TRANSPORTER_1"/>
    <property type="match status" value="1"/>
</dbReference>
<dbReference type="InterPro" id="IPR003593">
    <property type="entry name" value="AAA+_ATPase"/>
</dbReference>
<evidence type="ECO:0000256" key="4">
    <source>
        <dbReference type="ARBA" id="ARBA00022840"/>
    </source>
</evidence>
<dbReference type="eggNOG" id="COG1119">
    <property type="taxonomic scope" value="Bacteria"/>
</dbReference>
<dbReference type="SMART" id="SM00382">
    <property type="entry name" value="AAA"/>
    <property type="match status" value="1"/>
</dbReference>
<dbReference type="InterPro" id="IPR027417">
    <property type="entry name" value="P-loop_NTPase"/>
</dbReference>
<keyword evidence="4 6" id="KW-0067">ATP-binding</keyword>
<sequence length="261" mass="29365">MTVISMTNVGLRKHGKDLLKDINWKVEKGQTWAILGLNGSGKTTLLKLIMAEFFPTSGKISVLGQEFGATDITEIRQKIGIVSGFITDRLSLQMGAEHAVLTGKYKSSILYKEYGEKELEEARQMLISLDGQHLLGRRLYDLSQGEKQLVLIARSLMENPEILILDEATVGLDLFAREKLLRQIDRISDLENAPTVLYVTHHAEEITASMKHIILLKKGEIVAQGEKQDIISEKTLADFFDNKVSIIPIDDDRFFIKPEIE</sequence>
<evidence type="ECO:0000256" key="1">
    <source>
        <dbReference type="ARBA" id="ARBA00005417"/>
    </source>
</evidence>
<keyword evidence="2" id="KW-0813">Transport</keyword>
<proteinExistence type="inferred from homology"/>
<evidence type="ECO:0000313" key="6">
    <source>
        <dbReference type="EMBL" id="SDB33330.1"/>
    </source>
</evidence>
<accession>A0A1G6CKE8</accession>
<dbReference type="Pfam" id="PF00005">
    <property type="entry name" value="ABC_tran"/>
    <property type="match status" value="1"/>
</dbReference>
<dbReference type="EMBL" id="FMXP01000023">
    <property type="protein sequence ID" value="SDB33330.1"/>
    <property type="molecule type" value="Genomic_DNA"/>
</dbReference>
<dbReference type="PANTHER" id="PTHR42734:SF17">
    <property type="entry name" value="METAL TRANSPORT SYSTEM ATP-BINDING PROTEIN TM_0124-RELATED"/>
    <property type="match status" value="1"/>
</dbReference>
<keyword evidence="3" id="KW-0547">Nucleotide-binding</keyword>
<dbReference type="AlphaFoldDB" id="A0A1G6CKE8"/>
<evidence type="ECO:0000313" key="7">
    <source>
        <dbReference type="Proteomes" id="UP000182508"/>
    </source>
</evidence>
<feature type="domain" description="ABC transporter" evidence="5">
    <location>
        <begin position="4"/>
        <end position="243"/>
    </location>
</feature>
<dbReference type="InterPro" id="IPR003439">
    <property type="entry name" value="ABC_transporter-like_ATP-bd"/>
</dbReference>
<dbReference type="GO" id="GO:0016887">
    <property type="term" value="F:ATP hydrolysis activity"/>
    <property type="evidence" value="ECO:0007669"/>
    <property type="project" value="InterPro"/>
</dbReference>
<dbReference type="Gene3D" id="3.40.50.300">
    <property type="entry name" value="P-loop containing nucleotide triphosphate hydrolases"/>
    <property type="match status" value="1"/>
</dbReference>
<gene>
    <name evidence="6" type="ORF">SAMN02910293_01653</name>
</gene>